<dbReference type="Proteomes" id="UP000326202">
    <property type="component" value="Chromosome"/>
</dbReference>
<sequence>MSRTALISIICEDRIGLIAEVTGRLFDLGINLGDTTFAVLGGAAEFTAVIELPDHLSLGSIESELSALPALRGAKISVAPFSYRAQHGDTAHITHRIEIEGEDSPGLVARLSEVFVGFGANIVRLNSERVSGGSGARYITRIAAWIPPEKAKACVATVANTAGELRLTCKTQAV</sequence>
<dbReference type="InterPro" id="IPR045865">
    <property type="entry name" value="ACT-like_dom_sf"/>
</dbReference>
<reference evidence="2 3" key="1">
    <citation type="submission" date="2019-08" db="EMBL/GenBank/DDBJ databases">
        <title>Hyperibacter terrae gen. nov., sp. nov. and Hyperibacter viscosus sp. nov., two new members in the family Rhodospirillaceae isolated from the rhizosphere of Hypericum perforatum.</title>
        <authorList>
            <person name="Noviana Z."/>
        </authorList>
    </citation>
    <scope>NUCLEOTIDE SEQUENCE [LARGE SCALE GENOMIC DNA]</scope>
    <source>
        <strain evidence="2 3">R5913</strain>
    </source>
</reference>
<dbReference type="Gene3D" id="3.30.70.260">
    <property type="match status" value="2"/>
</dbReference>
<evidence type="ECO:0000313" key="2">
    <source>
        <dbReference type="EMBL" id="QEX16953.1"/>
    </source>
</evidence>
<dbReference type="InterPro" id="IPR002912">
    <property type="entry name" value="ACT_dom"/>
</dbReference>
<dbReference type="PROSITE" id="PS51671">
    <property type="entry name" value="ACT"/>
    <property type="match status" value="1"/>
</dbReference>
<dbReference type="EMBL" id="CP042906">
    <property type="protein sequence ID" value="QEX16953.1"/>
    <property type="molecule type" value="Genomic_DNA"/>
</dbReference>
<gene>
    <name evidence="2" type="ORF">FRZ44_22480</name>
</gene>
<dbReference type="KEGG" id="htq:FRZ44_22480"/>
<dbReference type="PANTHER" id="PTHR34875:SF6">
    <property type="entry name" value="UPF0237 PROTEIN MJ1558"/>
    <property type="match status" value="1"/>
</dbReference>
<dbReference type="Pfam" id="PF13740">
    <property type="entry name" value="ACT_6"/>
    <property type="match status" value="1"/>
</dbReference>
<evidence type="ECO:0000313" key="3">
    <source>
        <dbReference type="Proteomes" id="UP000326202"/>
    </source>
</evidence>
<dbReference type="RefSeq" id="WP_151177248.1">
    <property type="nucleotide sequence ID" value="NZ_CP042906.1"/>
</dbReference>
<evidence type="ECO:0000259" key="1">
    <source>
        <dbReference type="PROSITE" id="PS51671"/>
    </source>
</evidence>
<proteinExistence type="predicted"/>
<dbReference type="AlphaFoldDB" id="A0A5J6MHH6"/>
<dbReference type="InterPro" id="IPR050990">
    <property type="entry name" value="UPF0237/GcvR_regulator"/>
</dbReference>
<keyword evidence="3" id="KW-1185">Reference proteome</keyword>
<organism evidence="2 3">
    <name type="scientific">Hypericibacter terrae</name>
    <dbReference type="NCBI Taxonomy" id="2602015"/>
    <lineage>
        <taxon>Bacteria</taxon>
        <taxon>Pseudomonadati</taxon>
        <taxon>Pseudomonadota</taxon>
        <taxon>Alphaproteobacteria</taxon>
        <taxon>Rhodospirillales</taxon>
        <taxon>Dongiaceae</taxon>
        <taxon>Hypericibacter</taxon>
    </lineage>
</organism>
<dbReference type="PANTHER" id="PTHR34875">
    <property type="entry name" value="UPF0237 PROTEIN MJ1558"/>
    <property type="match status" value="1"/>
</dbReference>
<dbReference type="OrthoDB" id="8017168at2"/>
<protein>
    <submittedName>
        <fullName evidence="2">Amino acid-binding protein</fullName>
    </submittedName>
</protein>
<name>A0A5J6MHH6_9PROT</name>
<feature type="domain" description="ACT" evidence="1">
    <location>
        <begin position="6"/>
        <end position="84"/>
    </location>
</feature>
<accession>A0A5J6MHH6</accession>
<dbReference type="SUPFAM" id="SSF55021">
    <property type="entry name" value="ACT-like"/>
    <property type="match status" value="2"/>
</dbReference>